<evidence type="ECO:0000256" key="4">
    <source>
        <dbReference type="ARBA" id="ARBA00013303"/>
    </source>
</evidence>
<dbReference type="Pfam" id="PF02929">
    <property type="entry name" value="Bgal_small_N"/>
    <property type="match status" value="1"/>
</dbReference>
<dbReference type="PANTHER" id="PTHR46323:SF2">
    <property type="entry name" value="BETA-GALACTOSIDASE"/>
    <property type="match status" value="1"/>
</dbReference>
<dbReference type="PRINTS" id="PR00132">
    <property type="entry name" value="GLHYDRLASE2"/>
</dbReference>
<evidence type="ECO:0000256" key="3">
    <source>
        <dbReference type="ARBA" id="ARBA00012756"/>
    </source>
</evidence>
<dbReference type="Gene3D" id="2.70.98.10">
    <property type="match status" value="1"/>
</dbReference>
<dbReference type="SUPFAM" id="SSF74650">
    <property type="entry name" value="Galactose mutarotase-like"/>
    <property type="match status" value="1"/>
</dbReference>
<evidence type="ECO:0000256" key="2">
    <source>
        <dbReference type="ARBA" id="ARBA00007401"/>
    </source>
</evidence>
<evidence type="ECO:0000256" key="1">
    <source>
        <dbReference type="ARBA" id="ARBA00001412"/>
    </source>
</evidence>
<dbReference type="InterPro" id="IPR032312">
    <property type="entry name" value="LacZ_4"/>
</dbReference>
<dbReference type="Gene3D" id="2.60.40.10">
    <property type="entry name" value="Immunoglobulins"/>
    <property type="match status" value="2"/>
</dbReference>
<evidence type="ECO:0000256" key="8">
    <source>
        <dbReference type="SAM" id="MobiDB-lite"/>
    </source>
</evidence>
<dbReference type="InterPro" id="IPR006101">
    <property type="entry name" value="Glyco_hydro_2"/>
</dbReference>
<dbReference type="SMART" id="SM01038">
    <property type="entry name" value="Bgal_small_N"/>
    <property type="match status" value="1"/>
</dbReference>
<dbReference type="SUPFAM" id="SSF49785">
    <property type="entry name" value="Galactose-binding domain-like"/>
    <property type="match status" value="1"/>
</dbReference>
<keyword evidence="5 10" id="KW-0378">Hydrolase</keyword>
<dbReference type="Proteomes" id="UP001501407">
    <property type="component" value="Unassembled WGS sequence"/>
</dbReference>
<dbReference type="SUPFAM" id="SSF51445">
    <property type="entry name" value="(Trans)glycosidases"/>
    <property type="match status" value="1"/>
</dbReference>
<dbReference type="EMBL" id="BAABKZ010000001">
    <property type="protein sequence ID" value="GAA5087397.1"/>
    <property type="molecule type" value="Genomic_DNA"/>
</dbReference>
<evidence type="ECO:0000259" key="9">
    <source>
        <dbReference type="SMART" id="SM01038"/>
    </source>
</evidence>
<evidence type="ECO:0000313" key="11">
    <source>
        <dbReference type="Proteomes" id="UP001501407"/>
    </source>
</evidence>
<dbReference type="InterPro" id="IPR023232">
    <property type="entry name" value="Glyco_hydro_2_AS"/>
</dbReference>
<dbReference type="EC" id="3.2.1.23" evidence="3"/>
<protein>
    <recommendedName>
        <fullName evidence="4">Beta-galactosidase</fullName>
        <ecNumber evidence="3">3.2.1.23</ecNumber>
    </recommendedName>
    <alternativeName>
        <fullName evidence="7">Lactase</fullName>
    </alternativeName>
</protein>
<evidence type="ECO:0000256" key="6">
    <source>
        <dbReference type="ARBA" id="ARBA00023295"/>
    </source>
</evidence>
<gene>
    <name evidence="10" type="ORF">GCM10025760_08520</name>
</gene>
<dbReference type="Pfam" id="PF02836">
    <property type="entry name" value="Glyco_hydro_2_C"/>
    <property type="match status" value="1"/>
</dbReference>
<sequence>MPRADAVSDAPVQSLNGTWRFRLSPTAAGTGSAFLADEFDDSAWDAMPVPSHWVLQEFTPLAGGPARRMLGTAEGPLYTNTAYPIPLDPPRVSSENPTGDYRLVFDLADDFGPAVLRFQGVDSCAKVWLNGEELGWSMGSRLPFEFDAPVRPGRNVLCVRVQRWSAGTYLEDQDMWWLPGIFRDVELLSRPAGAIDDHFVHADYDAVTGLGTLRVDASTEAVVEIPELGIRMPAGETATVAVDPWSADAPRLYRGTLRSSGETVELAVGFRRVEIVDGVFRVNGRPVTFRGVNRHEHHPDTGRTIDRETMIRDIVMMKRANIDAVRTSHYPPHPEFLRLCDEYGLWVVVEVDLETHGFIYEGWAHNPPALPEWREAIMDRLRRTVERDKNRPSVVVWSLANESMTGDGFGEMRRWLDERDPSRAVLYERDPSYRDSDFYSLMYPSLELLEQIGRREEPRGGRLSMHGMVFGDADAVAPLPDGVAEADEERRRRLPFLLVEYAHAMGNGPGSLQDYWRIINAHDRLCGAFVWEWIDHGFHAVTDAGVPFVMHGDDVEYEPRGGRFSLHGLVFSDRTPTPGLVELAKAHEPVSVDIDAGGRVYIMNKRHYVDTTDLAFRWTVEAAGETIAREMLPVPTVTAGEAVHVEIPDAAAAAIADAEASHAGDIVLTVEAALAADALWAPAGHVIAWGQRVVREPGAAMRADGDKALPEKGAAPQHAGVSPEAVGDTRPAVARQRDAARERAGNAGDDSLLSLGAGRFDVATGRLVRLGDLDIDGPALDLYRAPTENDHGQGEHNNIAGVWRKTMLHRLLHRVDDVSVDDGRLRVTGRTAPRSHPHGVRWTMTWTPDGDALALDVDVDFVGPWADTPYLHRDIRVPRLGLLFALPGAAERVSWFGRGPGETYVDSFEASRVGRFESSIDDLQVPYPVPQENGNHVQTRWLEIGGRGIPSLRIEGRPLFDFTARRWTSHDLDRASKPHELIDSGRVWLNIDHAQQGLGSASVGPALPEQYRVPRERTSWSVRLTSR</sequence>
<dbReference type="InterPro" id="IPR004199">
    <property type="entry name" value="B-gal_small/dom_5"/>
</dbReference>
<dbReference type="InterPro" id="IPR013783">
    <property type="entry name" value="Ig-like_fold"/>
</dbReference>
<dbReference type="PANTHER" id="PTHR46323">
    <property type="entry name" value="BETA-GALACTOSIDASE"/>
    <property type="match status" value="1"/>
</dbReference>
<comment type="caution">
    <text evidence="10">The sequence shown here is derived from an EMBL/GenBank/DDBJ whole genome shotgun (WGS) entry which is preliminary data.</text>
</comment>
<dbReference type="Gene3D" id="3.20.20.80">
    <property type="entry name" value="Glycosidases"/>
    <property type="match status" value="1"/>
</dbReference>
<evidence type="ECO:0000313" key="10">
    <source>
        <dbReference type="EMBL" id="GAA5087397.1"/>
    </source>
</evidence>
<dbReference type="InterPro" id="IPR014718">
    <property type="entry name" value="GH-type_carb-bd"/>
</dbReference>
<name>A0ABP9LXC1_9MICO</name>
<comment type="catalytic activity">
    <reaction evidence="1">
        <text>Hydrolysis of terminal non-reducing beta-D-galactose residues in beta-D-galactosides.</text>
        <dbReference type="EC" id="3.2.1.23"/>
    </reaction>
</comment>
<dbReference type="InterPro" id="IPR011013">
    <property type="entry name" value="Gal_mutarotase_sf_dom"/>
</dbReference>
<dbReference type="InterPro" id="IPR008979">
    <property type="entry name" value="Galactose-bd-like_sf"/>
</dbReference>
<organism evidence="10 11">
    <name type="scientific">Microbacterium yannicii</name>
    <dbReference type="NCBI Taxonomy" id="671622"/>
    <lineage>
        <taxon>Bacteria</taxon>
        <taxon>Bacillati</taxon>
        <taxon>Actinomycetota</taxon>
        <taxon>Actinomycetes</taxon>
        <taxon>Micrococcales</taxon>
        <taxon>Microbacteriaceae</taxon>
        <taxon>Microbacterium</taxon>
    </lineage>
</organism>
<dbReference type="InterPro" id="IPR050347">
    <property type="entry name" value="Bact_Beta-galactosidase"/>
</dbReference>
<dbReference type="PROSITE" id="PS00608">
    <property type="entry name" value="GLYCOSYL_HYDROL_F2_2"/>
    <property type="match status" value="1"/>
</dbReference>
<dbReference type="InterPro" id="IPR006104">
    <property type="entry name" value="Glyco_hydro_2_N"/>
</dbReference>
<comment type="similarity">
    <text evidence="2">Belongs to the glycosyl hydrolase 2 family.</text>
</comment>
<dbReference type="GO" id="GO:0016787">
    <property type="term" value="F:hydrolase activity"/>
    <property type="evidence" value="ECO:0007669"/>
    <property type="project" value="UniProtKB-KW"/>
</dbReference>
<evidence type="ECO:0000256" key="5">
    <source>
        <dbReference type="ARBA" id="ARBA00022801"/>
    </source>
</evidence>
<feature type="region of interest" description="Disordered" evidence="8">
    <location>
        <begin position="702"/>
        <end position="730"/>
    </location>
</feature>
<dbReference type="Pfam" id="PF16353">
    <property type="entry name" value="LacZ_4"/>
    <property type="match status" value="1"/>
</dbReference>
<dbReference type="Gene3D" id="2.60.120.260">
    <property type="entry name" value="Galactose-binding domain-like"/>
    <property type="match status" value="1"/>
</dbReference>
<proteinExistence type="inferred from homology"/>
<reference evidence="11" key="1">
    <citation type="journal article" date="2019" name="Int. J. Syst. Evol. Microbiol.">
        <title>The Global Catalogue of Microorganisms (GCM) 10K type strain sequencing project: providing services to taxonomists for standard genome sequencing and annotation.</title>
        <authorList>
            <consortium name="The Broad Institute Genomics Platform"/>
            <consortium name="The Broad Institute Genome Sequencing Center for Infectious Disease"/>
            <person name="Wu L."/>
            <person name="Ma J."/>
        </authorList>
    </citation>
    <scope>NUCLEOTIDE SEQUENCE [LARGE SCALE GENOMIC DNA]</scope>
    <source>
        <strain evidence="11">JCM 18959</strain>
    </source>
</reference>
<dbReference type="InterPro" id="IPR036156">
    <property type="entry name" value="Beta-gal/glucu_dom_sf"/>
</dbReference>
<keyword evidence="6" id="KW-0326">Glycosidase</keyword>
<feature type="domain" description="Beta galactosidase small chain/" evidence="9">
    <location>
        <begin position="754"/>
        <end position="1025"/>
    </location>
</feature>
<accession>A0ABP9LXC1</accession>
<evidence type="ECO:0000256" key="7">
    <source>
        <dbReference type="ARBA" id="ARBA00032230"/>
    </source>
</evidence>
<keyword evidence="11" id="KW-1185">Reference proteome</keyword>
<dbReference type="InterPro" id="IPR017853">
    <property type="entry name" value="GH"/>
</dbReference>
<dbReference type="Pfam" id="PF02837">
    <property type="entry name" value="Glyco_hydro_2_N"/>
    <property type="match status" value="1"/>
</dbReference>
<dbReference type="InterPro" id="IPR006103">
    <property type="entry name" value="Glyco_hydro_2_cat"/>
</dbReference>
<dbReference type="SUPFAM" id="SSF49303">
    <property type="entry name" value="beta-Galactosidase/glucuronidase domain"/>
    <property type="match status" value="2"/>
</dbReference>